<dbReference type="RefSeq" id="WP_123707137.1">
    <property type="nucleotide sequence ID" value="NZ_SLYQ01000002.1"/>
</dbReference>
<dbReference type="EMBL" id="SLYQ01000002">
    <property type="protein sequence ID" value="TCQ75490.1"/>
    <property type="molecule type" value="Genomic_DNA"/>
</dbReference>
<dbReference type="AlphaFoldDB" id="A0ABD7QN58"/>
<feature type="transmembrane region" description="Helical" evidence="1">
    <location>
        <begin position="24"/>
        <end position="41"/>
    </location>
</feature>
<reference evidence="2 3" key="1">
    <citation type="submission" date="2019-03" db="EMBL/GenBank/DDBJ databases">
        <title>Genomic analyses of the natural microbiome of Caenorhabditis elegans.</title>
        <authorList>
            <person name="Samuel B."/>
        </authorList>
    </citation>
    <scope>NUCLEOTIDE SEQUENCE [LARGE SCALE GENOMIC DNA]</scope>
    <source>
        <strain evidence="2 3">JUb54</strain>
    </source>
</reference>
<keyword evidence="1" id="KW-1133">Transmembrane helix</keyword>
<gene>
    <name evidence="2" type="ORF">EC841_102621</name>
</gene>
<proteinExistence type="predicted"/>
<accession>A0ABD7QN58</accession>
<evidence type="ECO:0000256" key="1">
    <source>
        <dbReference type="SAM" id="Phobius"/>
    </source>
</evidence>
<organism evidence="2 3">
    <name type="scientific">Raoultella ornithinolytica</name>
    <name type="common">Klebsiella ornithinolytica</name>
    <dbReference type="NCBI Taxonomy" id="54291"/>
    <lineage>
        <taxon>Bacteria</taxon>
        <taxon>Pseudomonadati</taxon>
        <taxon>Pseudomonadota</taxon>
        <taxon>Gammaproteobacteria</taxon>
        <taxon>Enterobacterales</taxon>
        <taxon>Enterobacteriaceae</taxon>
        <taxon>Klebsiella/Raoultella group</taxon>
        <taxon>Raoultella</taxon>
    </lineage>
</organism>
<dbReference type="Proteomes" id="UP000295263">
    <property type="component" value="Unassembled WGS sequence"/>
</dbReference>
<protein>
    <submittedName>
        <fullName evidence="2">Uncharacterized protein</fullName>
    </submittedName>
</protein>
<comment type="caution">
    <text evidence="2">The sequence shown here is derived from an EMBL/GenBank/DDBJ whole genome shotgun (WGS) entry which is preliminary data.</text>
</comment>
<keyword evidence="1" id="KW-0812">Transmembrane</keyword>
<sequence>MIFILVWLIAMGTSELLLWSYSYLHILSPVIYITLCLMYLYQRKKIRHCSDLSSNEKKIRVLRLGIVFLIAMLIMLALTVHINVLISLYGNL</sequence>
<keyword evidence="1" id="KW-0472">Membrane</keyword>
<name>A0ABD7QN58_RAOOR</name>
<feature type="transmembrane region" description="Helical" evidence="1">
    <location>
        <begin position="61"/>
        <end position="86"/>
    </location>
</feature>
<evidence type="ECO:0000313" key="2">
    <source>
        <dbReference type="EMBL" id="TCQ75490.1"/>
    </source>
</evidence>
<evidence type="ECO:0000313" key="3">
    <source>
        <dbReference type="Proteomes" id="UP000295263"/>
    </source>
</evidence>